<dbReference type="Proteomes" id="UP001188597">
    <property type="component" value="Unassembled WGS sequence"/>
</dbReference>
<dbReference type="AlphaFoldDB" id="A0AA88S6X8"/>
<evidence type="ECO:0000313" key="7">
    <source>
        <dbReference type="EMBL" id="KAK2996830.1"/>
    </source>
</evidence>
<accession>A0AA88S6X8</accession>
<dbReference type="GO" id="GO:0000977">
    <property type="term" value="F:RNA polymerase II transcription regulatory region sequence-specific DNA binding"/>
    <property type="evidence" value="ECO:0007669"/>
    <property type="project" value="InterPro"/>
</dbReference>
<dbReference type="EMBL" id="JAVXUP010004663">
    <property type="protein sequence ID" value="KAK2996830.1"/>
    <property type="molecule type" value="Genomic_DNA"/>
</dbReference>
<reference evidence="7" key="1">
    <citation type="submission" date="2022-12" db="EMBL/GenBank/DDBJ databases">
        <title>Draft genome assemblies for two species of Escallonia (Escalloniales).</title>
        <authorList>
            <person name="Chanderbali A."/>
            <person name="Dervinis C."/>
            <person name="Anghel I."/>
            <person name="Soltis D."/>
            <person name="Soltis P."/>
            <person name="Zapata F."/>
        </authorList>
    </citation>
    <scope>NUCLEOTIDE SEQUENCE</scope>
    <source>
        <strain evidence="7">UCBG64.0493</strain>
        <tissue evidence="7">Leaf</tissue>
    </source>
</reference>
<gene>
    <name evidence="7" type="ORF">RJ639_024837</name>
</gene>
<keyword evidence="5" id="KW-0539">Nucleus</keyword>
<evidence type="ECO:0000256" key="3">
    <source>
        <dbReference type="ARBA" id="ARBA00023125"/>
    </source>
</evidence>
<protein>
    <recommendedName>
        <fullName evidence="6">MADS-box domain-containing protein</fullName>
    </recommendedName>
</protein>
<dbReference type="InterPro" id="IPR036879">
    <property type="entry name" value="TF_MADSbox_sf"/>
</dbReference>
<dbReference type="InterPro" id="IPR050142">
    <property type="entry name" value="MADS-box/MEF2_TF"/>
</dbReference>
<dbReference type="PANTHER" id="PTHR48019">
    <property type="entry name" value="SERUM RESPONSE FACTOR HOMOLOG"/>
    <property type="match status" value="1"/>
</dbReference>
<organism evidence="7 8">
    <name type="scientific">Escallonia herrerae</name>
    <dbReference type="NCBI Taxonomy" id="1293975"/>
    <lineage>
        <taxon>Eukaryota</taxon>
        <taxon>Viridiplantae</taxon>
        <taxon>Streptophyta</taxon>
        <taxon>Embryophyta</taxon>
        <taxon>Tracheophyta</taxon>
        <taxon>Spermatophyta</taxon>
        <taxon>Magnoliopsida</taxon>
        <taxon>eudicotyledons</taxon>
        <taxon>Gunneridae</taxon>
        <taxon>Pentapetalae</taxon>
        <taxon>asterids</taxon>
        <taxon>campanulids</taxon>
        <taxon>Escalloniales</taxon>
        <taxon>Escalloniaceae</taxon>
        <taxon>Escallonia</taxon>
    </lineage>
</organism>
<evidence type="ECO:0000256" key="4">
    <source>
        <dbReference type="ARBA" id="ARBA00023163"/>
    </source>
</evidence>
<sequence length="304" mass="34499">MDFGVVMSDTPTWLWVTVGGPRRFGDDKSWVVDGCAGDSEERLHLVKRKKYHPVNGTHPQIPVQETRVRRYFLLKINTQPAEPPRVTALITYRVAFTLAFVETSPSSTRLPFLESSFETLACCRFHFLLVCTHAPASAQSTKGVRYGFRANTRREAMGRRRVEMKRIEDKSSRQVTFSKRRGGLMKKARELSVLCGVDVGVVVFSCRGKLYDFCSGTDRLPLSLVKSPLSLVKSSTNVSKNTWLTSVEIDTVAQYPTPDEIFKRRPFYLLSDIQHRTCITWAINSPAKDKGDHTMIMDFEVNPL</sequence>
<dbReference type="GO" id="GO:0045944">
    <property type="term" value="P:positive regulation of transcription by RNA polymerase II"/>
    <property type="evidence" value="ECO:0007669"/>
    <property type="project" value="InterPro"/>
</dbReference>
<dbReference type="SUPFAM" id="SSF55455">
    <property type="entry name" value="SRF-like"/>
    <property type="match status" value="1"/>
</dbReference>
<dbReference type="PROSITE" id="PS00350">
    <property type="entry name" value="MADS_BOX_1"/>
    <property type="match status" value="1"/>
</dbReference>
<dbReference type="CDD" id="cd00265">
    <property type="entry name" value="MADS_MEF2_like"/>
    <property type="match status" value="1"/>
</dbReference>
<dbReference type="InterPro" id="IPR033896">
    <property type="entry name" value="MEF2-like_N"/>
</dbReference>
<keyword evidence="8" id="KW-1185">Reference proteome</keyword>
<feature type="non-terminal residue" evidence="7">
    <location>
        <position position="1"/>
    </location>
</feature>
<proteinExistence type="predicted"/>
<evidence type="ECO:0000313" key="8">
    <source>
        <dbReference type="Proteomes" id="UP001188597"/>
    </source>
</evidence>
<keyword evidence="2" id="KW-0805">Transcription regulation</keyword>
<name>A0AA88S6X8_9ASTE</name>
<evidence type="ECO:0000256" key="5">
    <source>
        <dbReference type="ARBA" id="ARBA00023242"/>
    </source>
</evidence>
<feature type="domain" description="MADS-box" evidence="6">
    <location>
        <begin position="157"/>
        <end position="217"/>
    </location>
</feature>
<comment type="caution">
    <text evidence="7">The sequence shown here is derived from an EMBL/GenBank/DDBJ whole genome shotgun (WGS) entry which is preliminary data.</text>
</comment>
<dbReference type="Gene3D" id="3.40.1810.10">
    <property type="entry name" value="Transcription factor, MADS-box"/>
    <property type="match status" value="1"/>
</dbReference>
<dbReference type="InterPro" id="IPR002100">
    <property type="entry name" value="TF_MADSbox"/>
</dbReference>
<dbReference type="GO" id="GO:0046983">
    <property type="term" value="F:protein dimerization activity"/>
    <property type="evidence" value="ECO:0007669"/>
    <property type="project" value="InterPro"/>
</dbReference>
<dbReference type="SMART" id="SM00432">
    <property type="entry name" value="MADS"/>
    <property type="match status" value="1"/>
</dbReference>
<dbReference type="GO" id="GO:0005634">
    <property type="term" value="C:nucleus"/>
    <property type="evidence" value="ECO:0007669"/>
    <property type="project" value="UniProtKB-SubCell"/>
</dbReference>
<dbReference type="Pfam" id="PF00319">
    <property type="entry name" value="SRF-TF"/>
    <property type="match status" value="1"/>
</dbReference>
<keyword evidence="4" id="KW-0804">Transcription</keyword>
<evidence type="ECO:0000259" key="6">
    <source>
        <dbReference type="PROSITE" id="PS50066"/>
    </source>
</evidence>
<evidence type="ECO:0000256" key="2">
    <source>
        <dbReference type="ARBA" id="ARBA00023015"/>
    </source>
</evidence>
<dbReference type="PRINTS" id="PR00404">
    <property type="entry name" value="MADSDOMAIN"/>
</dbReference>
<comment type="subcellular location">
    <subcellularLocation>
        <location evidence="1">Nucleus</location>
    </subcellularLocation>
</comment>
<dbReference type="PROSITE" id="PS50066">
    <property type="entry name" value="MADS_BOX_2"/>
    <property type="match status" value="1"/>
</dbReference>
<keyword evidence="3" id="KW-0238">DNA-binding</keyword>
<evidence type="ECO:0000256" key="1">
    <source>
        <dbReference type="ARBA" id="ARBA00004123"/>
    </source>
</evidence>